<keyword evidence="2" id="KW-0732">Signal</keyword>
<evidence type="ECO:0000313" key="3">
    <source>
        <dbReference type="EMBL" id="SHE58831.1"/>
    </source>
</evidence>
<dbReference type="RefSeq" id="WP_073051202.1">
    <property type="nucleotide sequence ID" value="NZ_FQUP01000001.1"/>
</dbReference>
<sequence length="119" mass="12394">MIVSKYSKALTAGIVFATLSMTPAFAQDANNPAVQTPPAVSNPTPAQSDNGQSTESSSEADKPGGPIADTDVFGFDISMGTANLTAEQMTAAKNTCRDNVTIDPVRYSSAVKSFCDQLK</sequence>
<name>A0A1M4UQ06_9HYPH</name>
<feature type="compositionally biased region" description="Polar residues" evidence="1">
    <location>
        <begin position="28"/>
        <end position="57"/>
    </location>
</feature>
<organism evidence="3 4">
    <name type="scientific">Kaistia soli DSM 19436</name>
    <dbReference type="NCBI Taxonomy" id="1122133"/>
    <lineage>
        <taxon>Bacteria</taxon>
        <taxon>Pseudomonadati</taxon>
        <taxon>Pseudomonadota</taxon>
        <taxon>Alphaproteobacteria</taxon>
        <taxon>Hyphomicrobiales</taxon>
        <taxon>Kaistiaceae</taxon>
        <taxon>Kaistia</taxon>
    </lineage>
</organism>
<dbReference type="EMBL" id="FQUP01000001">
    <property type="protein sequence ID" value="SHE58831.1"/>
    <property type="molecule type" value="Genomic_DNA"/>
</dbReference>
<feature type="chain" id="PRO_5013336272" evidence="2">
    <location>
        <begin position="27"/>
        <end position="119"/>
    </location>
</feature>
<keyword evidence="4" id="KW-1185">Reference proteome</keyword>
<dbReference type="Proteomes" id="UP000184485">
    <property type="component" value="Unassembled WGS sequence"/>
</dbReference>
<accession>A0A1M4UQ06</accession>
<proteinExistence type="predicted"/>
<dbReference type="AlphaFoldDB" id="A0A1M4UQ06"/>
<dbReference type="OrthoDB" id="8421826at2"/>
<gene>
    <name evidence="3" type="ORF">SAMN02745157_0509</name>
</gene>
<evidence type="ECO:0000313" key="4">
    <source>
        <dbReference type="Proteomes" id="UP000184485"/>
    </source>
</evidence>
<feature type="region of interest" description="Disordered" evidence="1">
    <location>
        <begin position="28"/>
        <end position="70"/>
    </location>
</feature>
<protein>
    <submittedName>
        <fullName evidence="3">Uncharacterized protein</fullName>
    </submittedName>
</protein>
<evidence type="ECO:0000256" key="2">
    <source>
        <dbReference type="SAM" id="SignalP"/>
    </source>
</evidence>
<reference evidence="3 4" key="1">
    <citation type="submission" date="2016-11" db="EMBL/GenBank/DDBJ databases">
        <authorList>
            <person name="Jaros S."/>
            <person name="Januszkiewicz K."/>
            <person name="Wedrychowicz H."/>
        </authorList>
    </citation>
    <scope>NUCLEOTIDE SEQUENCE [LARGE SCALE GENOMIC DNA]</scope>
    <source>
        <strain evidence="3 4">DSM 19436</strain>
    </source>
</reference>
<feature type="signal peptide" evidence="2">
    <location>
        <begin position="1"/>
        <end position="26"/>
    </location>
</feature>
<evidence type="ECO:0000256" key="1">
    <source>
        <dbReference type="SAM" id="MobiDB-lite"/>
    </source>
</evidence>